<keyword evidence="1" id="KW-1133">Transmembrane helix</keyword>
<protein>
    <submittedName>
        <fullName evidence="2">Uncharacterized protein</fullName>
    </submittedName>
</protein>
<feature type="transmembrane region" description="Helical" evidence="1">
    <location>
        <begin position="39"/>
        <end position="61"/>
    </location>
</feature>
<dbReference type="RefSeq" id="WP_120258344.1">
    <property type="nucleotide sequence ID" value="NZ_RAPY01000001.1"/>
</dbReference>
<proteinExistence type="predicted"/>
<evidence type="ECO:0000256" key="1">
    <source>
        <dbReference type="SAM" id="Phobius"/>
    </source>
</evidence>
<organism evidence="2 3">
    <name type="scientific">Sphingobacterium detergens</name>
    <dbReference type="NCBI Taxonomy" id="1145106"/>
    <lineage>
        <taxon>Bacteria</taxon>
        <taxon>Pseudomonadati</taxon>
        <taxon>Bacteroidota</taxon>
        <taxon>Sphingobacteriia</taxon>
        <taxon>Sphingobacteriales</taxon>
        <taxon>Sphingobacteriaceae</taxon>
        <taxon>Sphingobacterium</taxon>
    </lineage>
</organism>
<evidence type="ECO:0000313" key="3">
    <source>
        <dbReference type="Proteomes" id="UP000286246"/>
    </source>
</evidence>
<keyword evidence="3" id="KW-1185">Reference proteome</keyword>
<dbReference type="AlphaFoldDB" id="A0A420BJ10"/>
<keyword evidence="1" id="KW-0472">Membrane</keyword>
<reference evidence="2 3" key="1">
    <citation type="submission" date="2018-09" db="EMBL/GenBank/DDBJ databases">
        <title>Genomic Encyclopedia of Type Strains, Phase III (KMG-III): the genomes of soil and plant-associated and newly described type strains.</title>
        <authorList>
            <person name="Whitman W."/>
        </authorList>
    </citation>
    <scope>NUCLEOTIDE SEQUENCE [LARGE SCALE GENOMIC DNA]</scope>
    <source>
        <strain evidence="2 3">CECT 7938</strain>
    </source>
</reference>
<comment type="caution">
    <text evidence="2">The sequence shown here is derived from an EMBL/GenBank/DDBJ whole genome shotgun (WGS) entry which is preliminary data.</text>
</comment>
<name>A0A420BJ10_SPHD1</name>
<dbReference type="OrthoDB" id="714118at2"/>
<keyword evidence="1" id="KW-0812">Transmembrane</keyword>
<sequence length="62" mass="7144">MKDEKKESWLKNQYLDLKQTLIPAHPNDGPWKKFGKQTAFFMFLTLMVCGAIAMLIAISFAH</sequence>
<dbReference type="Proteomes" id="UP000286246">
    <property type="component" value="Unassembled WGS sequence"/>
</dbReference>
<evidence type="ECO:0000313" key="2">
    <source>
        <dbReference type="EMBL" id="RKE56698.1"/>
    </source>
</evidence>
<accession>A0A420BJ10</accession>
<gene>
    <name evidence="2" type="ORF">DFQ12_1564</name>
</gene>
<dbReference type="EMBL" id="RAPY01000001">
    <property type="protein sequence ID" value="RKE56698.1"/>
    <property type="molecule type" value="Genomic_DNA"/>
</dbReference>